<name>A0A6J4T4K5_9ACTN</name>
<sequence>MNRHAASVRNLTLAFARPLGLGSPPEAAHLRSPRSLSDITDG</sequence>
<protein>
    <submittedName>
        <fullName evidence="2">Uncharacterized protein</fullName>
    </submittedName>
</protein>
<dbReference type="AlphaFoldDB" id="A0A6J4T4K5"/>
<gene>
    <name evidence="2" type="ORF">AVDCRST_MAG67-2905</name>
</gene>
<evidence type="ECO:0000256" key="1">
    <source>
        <dbReference type="SAM" id="MobiDB-lite"/>
    </source>
</evidence>
<dbReference type="EMBL" id="CADCVQ010000119">
    <property type="protein sequence ID" value="CAA9512957.1"/>
    <property type="molecule type" value="Genomic_DNA"/>
</dbReference>
<accession>A0A6J4T4K5</accession>
<evidence type="ECO:0000313" key="2">
    <source>
        <dbReference type="EMBL" id="CAA9512957.1"/>
    </source>
</evidence>
<proteinExistence type="predicted"/>
<reference evidence="2" key="1">
    <citation type="submission" date="2020-02" db="EMBL/GenBank/DDBJ databases">
        <authorList>
            <person name="Meier V. D."/>
        </authorList>
    </citation>
    <scope>NUCLEOTIDE SEQUENCE</scope>
    <source>
        <strain evidence="2">AVDCRST_MAG67</strain>
    </source>
</reference>
<feature type="region of interest" description="Disordered" evidence="1">
    <location>
        <begin position="18"/>
        <end position="42"/>
    </location>
</feature>
<organism evidence="2">
    <name type="scientific">uncultured Solirubrobacteraceae bacterium</name>
    <dbReference type="NCBI Taxonomy" id="1162706"/>
    <lineage>
        <taxon>Bacteria</taxon>
        <taxon>Bacillati</taxon>
        <taxon>Actinomycetota</taxon>
        <taxon>Thermoleophilia</taxon>
        <taxon>Solirubrobacterales</taxon>
        <taxon>Solirubrobacteraceae</taxon>
        <taxon>environmental samples</taxon>
    </lineage>
</organism>